<dbReference type="PANTHER" id="PTHR42951">
    <property type="entry name" value="METALLO-BETA-LACTAMASE DOMAIN-CONTAINING"/>
    <property type="match status" value="1"/>
</dbReference>
<dbReference type="AlphaFoldDB" id="A0A2H3KIQ1"/>
<proteinExistence type="predicted"/>
<dbReference type="RefSeq" id="WP_097654167.1">
    <property type="nucleotide sequence ID" value="NZ_LYXE01000126.1"/>
</dbReference>
<sequence>MSTYPIVHTFDGKFVELPRDHVHAYIVELENSVVLVDATLALSSASEFRAKAEALGKPLKAVLMTHGHPDHYVGLAKFADLPRYGSQGCLDFAIREDVAKAAIAKYLFGDDFPDERVFPDQIISDGFTITFDGVTFTFTDLGPAESDSDGMWTFEKDGVLHAFVGDTVANHTHCFFRDGHTPNWLRTLDRLEKELPDDALLYIGHGATPSSKEIIPWQRGYIHTFLDAVKQLTSLEALAATRPTQEKMIAAVKEYLPNDVTLFLLDYELHHSIPETWKQLQV</sequence>
<evidence type="ECO:0000313" key="3">
    <source>
        <dbReference type="Proteomes" id="UP000220922"/>
    </source>
</evidence>
<comment type="caution">
    <text evidence="2">The sequence shown here is derived from an EMBL/GenBank/DDBJ whole genome shotgun (WGS) entry which is preliminary data.</text>
</comment>
<reference evidence="2 3" key="1">
    <citation type="submission" date="2016-05" db="EMBL/GenBank/DDBJ databases">
        <authorList>
            <person name="Lavstsen T."/>
            <person name="Jespersen J.S."/>
        </authorList>
    </citation>
    <scope>NUCLEOTIDE SEQUENCE [LARGE SCALE GENOMIC DNA]</scope>
    <source>
        <strain evidence="2 3">B7-9</strain>
    </source>
</reference>
<name>A0A2H3KIQ1_9CHLR</name>
<gene>
    <name evidence="2" type="ORF">A9Q02_17785</name>
</gene>
<dbReference type="SMART" id="SM00849">
    <property type="entry name" value="Lactamase_B"/>
    <property type="match status" value="1"/>
</dbReference>
<accession>A0A2H3KIQ1</accession>
<dbReference type="Gene3D" id="3.60.15.10">
    <property type="entry name" value="Ribonuclease Z/Hydroxyacylglutathione hydrolase-like"/>
    <property type="match status" value="1"/>
</dbReference>
<evidence type="ECO:0000313" key="2">
    <source>
        <dbReference type="EMBL" id="PDV97742.1"/>
    </source>
</evidence>
<feature type="domain" description="Metallo-beta-lactamase" evidence="1">
    <location>
        <begin position="21"/>
        <end position="205"/>
    </location>
</feature>
<dbReference type="Pfam" id="PF00753">
    <property type="entry name" value="Lactamase_B"/>
    <property type="match status" value="1"/>
</dbReference>
<organism evidence="2 3">
    <name type="scientific">Candidatus Chloroploca asiatica</name>
    <dbReference type="NCBI Taxonomy" id="1506545"/>
    <lineage>
        <taxon>Bacteria</taxon>
        <taxon>Bacillati</taxon>
        <taxon>Chloroflexota</taxon>
        <taxon>Chloroflexia</taxon>
        <taxon>Chloroflexales</taxon>
        <taxon>Chloroflexineae</taxon>
        <taxon>Oscillochloridaceae</taxon>
        <taxon>Candidatus Chloroploca</taxon>
    </lineage>
</organism>
<dbReference type="OrthoDB" id="9761531at2"/>
<dbReference type="Proteomes" id="UP000220922">
    <property type="component" value="Unassembled WGS sequence"/>
</dbReference>
<dbReference type="PANTHER" id="PTHR42951:SF4">
    <property type="entry name" value="ACYL-COENZYME A THIOESTERASE MBLAC2"/>
    <property type="match status" value="1"/>
</dbReference>
<evidence type="ECO:0000259" key="1">
    <source>
        <dbReference type="SMART" id="SM00849"/>
    </source>
</evidence>
<dbReference type="EMBL" id="LYXE01000126">
    <property type="protein sequence ID" value="PDV97742.1"/>
    <property type="molecule type" value="Genomic_DNA"/>
</dbReference>
<protein>
    <recommendedName>
        <fullName evidence="1">Metallo-beta-lactamase domain-containing protein</fullName>
    </recommendedName>
</protein>
<dbReference type="SUPFAM" id="SSF56281">
    <property type="entry name" value="Metallo-hydrolase/oxidoreductase"/>
    <property type="match status" value="1"/>
</dbReference>
<dbReference type="InterPro" id="IPR036866">
    <property type="entry name" value="RibonucZ/Hydroxyglut_hydro"/>
</dbReference>
<keyword evidence="3" id="KW-1185">Reference proteome</keyword>
<dbReference type="InterPro" id="IPR001279">
    <property type="entry name" value="Metallo-B-lactamas"/>
</dbReference>
<dbReference type="InterPro" id="IPR050855">
    <property type="entry name" value="NDM-1-like"/>
</dbReference>